<reference evidence="4" key="1">
    <citation type="submission" date="2016-11" db="UniProtKB">
        <authorList>
            <consortium name="WormBaseParasite"/>
        </authorList>
    </citation>
    <scope>IDENTIFICATION</scope>
</reference>
<keyword evidence="2" id="KW-0812">Transmembrane</keyword>
<accession>A0A1I7YAV4</accession>
<keyword evidence="3" id="KW-1185">Reference proteome</keyword>
<protein>
    <submittedName>
        <fullName evidence="4">Glycophorin-A</fullName>
    </submittedName>
</protein>
<keyword evidence="2" id="KW-1133">Transmembrane helix</keyword>
<dbReference type="Proteomes" id="UP000095287">
    <property type="component" value="Unplaced"/>
</dbReference>
<proteinExistence type="predicted"/>
<dbReference type="WBParaSite" id="L893_g14242.t1">
    <property type="protein sequence ID" value="L893_g14242.t1"/>
    <property type="gene ID" value="L893_g14242"/>
</dbReference>
<evidence type="ECO:0000313" key="4">
    <source>
        <dbReference type="WBParaSite" id="L893_g14242.t1"/>
    </source>
</evidence>
<keyword evidence="2" id="KW-0472">Membrane</keyword>
<feature type="compositionally biased region" description="Polar residues" evidence="1">
    <location>
        <begin position="167"/>
        <end position="176"/>
    </location>
</feature>
<name>A0A1I7YAV4_9BILA</name>
<evidence type="ECO:0000256" key="2">
    <source>
        <dbReference type="SAM" id="Phobius"/>
    </source>
</evidence>
<feature type="region of interest" description="Disordered" evidence="1">
    <location>
        <begin position="107"/>
        <end position="176"/>
    </location>
</feature>
<dbReference type="AlphaFoldDB" id="A0A1I7YAV4"/>
<evidence type="ECO:0000313" key="3">
    <source>
        <dbReference type="Proteomes" id="UP000095287"/>
    </source>
</evidence>
<organism evidence="3 4">
    <name type="scientific">Steinernema glaseri</name>
    <dbReference type="NCBI Taxonomy" id="37863"/>
    <lineage>
        <taxon>Eukaryota</taxon>
        <taxon>Metazoa</taxon>
        <taxon>Ecdysozoa</taxon>
        <taxon>Nematoda</taxon>
        <taxon>Chromadorea</taxon>
        <taxon>Rhabditida</taxon>
        <taxon>Tylenchina</taxon>
        <taxon>Panagrolaimomorpha</taxon>
        <taxon>Strongyloidoidea</taxon>
        <taxon>Steinernematidae</taxon>
        <taxon>Steinernema</taxon>
    </lineage>
</organism>
<feature type="transmembrane region" description="Helical" evidence="2">
    <location>
        <begin position="77"/>
        <end position="100"/>
    </location>
</feature>
<feature type="compositionally biased region" description="Basic and acidic residues" evidence="1">
    <location>
        <begin position="115"/>
        <end position="166"/>
    </location>
</feature>
<evidence type="ECO:0000256" key="1">
    <source>
        <dbReference type="SAM" id="MobiDB-lite"/>
    </source>
</evidence>
<sequence>MTGSAGLQSVIIRRRHFVQLLPAEHFKIDHNSSGYGMVPTTAATSTISAITTTTKSTTSATTSTPLPPDNFVLKVKVLSFGVVILAIMMMMGLAVVFVIYRSKYPPKRPAEANVEDSKRTSIPKDEKKQTSVPEGQKKQGETEDQKKEASVPEGQKKQSKAEDQKKQTSVPESQKK</sequence>